<feature type="transmembrane region" description="Helical" evidence="5">
    <location>
        <begin position="88"/>
        <end position="108"/>
    </location>
</feature>
<keyword evidence="3 5" id="KW-1133">Transmembrane helix</keyword>
<comment type="caution">
    <text evidence="6">The sequence shown here is derived from an EMBL/GenBank/DDBJ whole genome shotgun (WGS) entry which is preliminary data.</text>
</comment>
<sequence>MGCSNDTRSDEHAVHSLWYVGVIMAVGASICTNMGVNLQKYSFICEAKKPAKLKRGYFFQPKWVIGLFLVVFGSLGDFAALGFIPQSLAIPVGGFTIVANVFFAHYFLKEPFSKRDAVGTAFIVVGVMVVAAFASKSNECYTLEELIDLFNQLNFAIYATLVVLSCAIMYMYIRKIRAVSMRFGVASERYRVYAKSHSIICPALSGVFGAQSVLFAKSFVELLKSSFQGQNQFTTFGTYGIAISMLVCILLQIHWLAQGLEFFDAVFVIPIFQCFFISISILGGAVYFMEFAAMNVLDLVMFFVGVAITLSGVLILSKREMNALSLIQRWRAGALMIVFVKRTQKRIGHPFNWTATNAPPLPGSKSNMIVPITAAAVIESTVLASEPVDLTIETTSVGRLPRLKSAKVAACNDSPKLL</sequence>
<protein>
    <recommendedName>
        <fullName evidence="8">Magnesium transporter NIPA2</fullName>
    </recommendedName>
</protein>
<keyword evidence="4 5" id="KW-0472">Membrane</keyword>
<accession>A0A1V9YFH2</accession>
<dbReference type="Gene3D" id="1.10.3730.20">
    <property type="match status" value="1"/>
</dbReference>
<evidence type="ECO:0000256" key="5">
    <source>
        <dbReference type="SAM" id="Phobius"/>
    </source>
</evidence>
<evidence type="ECO:0000313" key="6">
    <source>
        <dbReference type="EMBL" id="OQR84458.1"/>
    </source>
</evidence>
<dbReference type="OrthoDB" id="165382at2759"/>
<dbReference type="InterPro" id="IPR037185">
    <property type="entry name" value="EmrE-like"/>
</dbReference>
<dbReference type="GO" id="GO:0015095">
    <property type="term" value="F:magnesium ion transmembrane transporter activity"/>
    <property type="evidence" value="ECO:0007669"/>
    <property type="project" value="InterPro"/>
</dbReference>
<dbReference type="AlphaFoldDB" id="A0A1V9YFH2"/>
<dbReference type="PANTHER" id="PTHR12570">
    <property type="match status" value="1"/>
</dbReference>
<keyword evidence="7" id="KW-1185">Reference proteome</keyword>
<organism evidence="6 7">
    <name type="scientific">Achlya hypogyna</name>
    <name type="common">Oomycete</name>
    <name type="synonym">Protoachlya hypogyna</name>
    <dbReference type="NCBI Taxonomy" id="1202772"/>
    <lineage>
        <taxon>Eukaryota</taxon>
        <taxon>Sar</taxon>
        <taxon>Stramenopiles</taxon>
        <taxon>Oomycota</taxon>
        <taxon>Saprolegniomycetes</taxon>
        <taxon>Saprolegniales</taxon>
        <taxon>Achlyaceae</taxon>
        <taxon>Achlya</taxon>
    </lineage>
</organism>
<feature type="transmembrane region" description="Helical" evidence="5">
    <location>
        <begin position="117"/>
        <end position="135"/>
    </location>
</feature>
<keyword evidence="2 5" id="KW-0812">Transmembrane</keyword>
<name>A0A1V9YFH2_ACHHY</name>
<feature type="transmembrane region" description="Helical" evidence="5">
    <location>
        <begin position="295"/>
        <end position="316"/>
    </location>
</feature>
<feature type="transmembrane region" description="Helical" evidence="5">
    <location>
        <begin position="265"/>
        <end position="289"/>
    </location>
</feature>
<feature type="transmembrane region" description="Helical" evidence="5">
    <location>
        <begin position="236"/>
        <end position="253"/>
    </location>
</feature>
<dbReference type="PANTHER" id="PTHR12570:SF9">
    <property type="entry name" value="MAGNESIUM TRANSPORTER NIPA8-RELATED"/>
    <property type="match status" value="1"/>
</dbReference>
<dbReference type="GO" id="GO:0016020">
    <property type="term" value="C:membrane"/>
    <property type="evidence" value="ECO:0007669"/>
    <property type="project" value="UniProtKB-SubCell"/>
</dbReference>
<dbReference type="EMBL" id="JNBR01001860">
    <property type="protein sequence ID" value="OQR84458.1"/>
    <property type="molecule type" value="Genomic_DNA"/>
</dbReference>
<gene>
    <name evidence="6" type="ORF">ACHHYP_13357</name>
</gene>
<proteinExistence type="predicted"/>
<evidence type="ECO:0000256" key="1">
    <source>
        <dbReference type="ARBA" id="ARBA00004141"/>
    </source>
</evidence>
<feature type="transmembrane region" description="Helical" evidence="5">
    <location>
        <begin position="16"/>
        <end position="36"/>
    </location>
</feature>
<evidence type="ECO:0000256" key="4">
    <source>
        <dbReference type="ARBA" id="ARBA00023136"/>
    </source>
</evidence>
<feature type="transmembrane region" description="Helical" evidence="5">
    <location>
        <begin position="155"/>
        <end position="173"/>
    </location>
</feature>
<dbReference type="Proteomes" id="UP000243579">
    <property type="component" value="Unassembled WGS sequence"/>
</dbReference>
<dbReference type="SUPFAM" id="SSF103481">
    <property type="entry name" value="Multidrug resistance efflux transporter EmrE"/>
    <property type="match status" value="1"/>
</dbReference>
<evidence type="ECO:0000313" key="7">
    <source>
        <dbReference type="Proteomes" id="UP000243579"/>
    </source>
</evidence>
<evidence type="ECO:0008006" key="8">
    <source>
        <dbReference type="Google" id="ProtNLM"/>
    </source>
</evidence>
<dbReference type="Pfam" id="PF05653">
    <property type="entry name" value="Mg_trans_NIPA"/>
    <property type="match status" value="1"/>
</dbReference>
<dbReference type="InterPro" id="IPR008521">
    <property type="entry name" value="Mg_trans_NIPA"/>
</dbReference>
<comment type="subcellular location">
    <subcellularLocation>
        <location evidence="1">Membrane</location>
        <topology evidence="1">Multi-pass membrane protein</topology>
    </subcellularLocation>
</comment>
<feature type="transmembrane region" description="Helical" evidence="5">
    <location>
        <begin position="57"/>
        <end position="76"/>
    </location>
</feature>
<reference evidence="6 7" key="1">
    <citation type="journal article" date="2014" name="Genome Biol. Evol.">
        <title>The secreted proteins of Achlya hypogyna and Thraustotheca clavata identify the ancestral oomycete secretome and reveal gene acquisitions by horizontal gene transfer.</title>
        <authorList>
            <person name="Misner I."/>
            <person name="Blouin N."/>
            <person name="Leonard G."/>
            <person name="Richards T.A."/>
            <person name="Lane C.E."/>
        </authorList>
    </citation>
    <scope>NUCLEOTIDE SEQUENCE [LARGE SCALE GENOMIC DNA]</scope>
    <source>
        <strain evidence="6 7">ATCC 48635</strain>
    </source>
</reference>
<evidence type="ECO:0000256" key="3">
    <source>
        <dbReference type="ARBA" id="ARBA00022989"/>
    </source>
</evidence>
<evidence type="ECO:0000256" key="2">
    <source>
        <dbReference type="ARBA" id="ARBA00022692"/>
    </source>
</evidence>